<sequence>MGLALAGGLLGMMPPAKAADGKLLLTGGVSSIDGAAGGGLTPWAVTGSYATEGQWGATAHLTSVRTGDYAMNTGGVTVAWNDQIELSLARQDFDTGNTGTALGLPGLRLKQNIVGAKWHFAGDAVLDSDTWMPQLAVGIESKTLDAGGLAPTLAALGARTDGVDVYLSATKLFLAQGVLVNGTLRTTKANQNGLLGFGGTGHTKMRLMPEVSLAWLLRKDLVVGVEYRAKPDNLNPSILGAGLKEDDWKDVFVAWAPNKHLSLTLAHVDLGRIVPAVAARRQTGTYLSAQVAF</sequence>
<keyword evidence="2" id="KW-1185">Reference proteome</keyword>
<dbReference type="EMBL" id="JBBUTI010000002">
    <property type="protein sequence ID" value="MEK8045480.1"/>
    <property type="molecule type" value="Genomic_DNA"/>
</dbReference>
<protein>
    <submittedName>
        <fullName evidence="1">DUF3034 family protein</fullName>
    </submittedName>
</protein>
<proteinExistence type="predicted"/>
<dbReference type="Proteomes" id="UP001379945">
    <property type="component" value="Unassembled WGS sequence"/>
</dbReference>
<reference evidence="1 2" key="1">
    <citation type="submission" date="2024-04" db="EMBL/GenBank/DDBJ databases">
        <title>Novel species of the genus Ideonella isolated from streams.</title>
        <authorList>
            <person name="Lu H."/>
        </authorList>
    </citation>
    <scope>NUCLEOTIDE SEQUENCE [LARGE SCALE GENOMIC DNA]</scope>
    <source>
        <strain evidence="1 2">LYT19W</strain>
    </source>
</reference>
<dbReference type="InterPro" id="IPR021393">
    <property type="entry name" value="DUF3034"/>
</dbReference>
<dbReference type="Pfam" id="PF11231">
    <property type="entry name" value="DUF3034"/>
    <property type="match status" value="1"/>
</dbReference>
<name>A0ABU9C5D8_9BURK</name>
<comment type="caution">
    <text evidence="1">The sequence shown here is derived from an EMBL/GenBank/DDBJ whole genome shotgun (WGS) entry which is preliminary data.</text>
</comment>
<accession>A0ABU9C5D8</accession>
<gene>
    <name evidence="1" type="ORF">AACH00_03860</name>
</gene>
<evidence type="ECO:0000313" key="1">
    <source>
        <dbReference type="EMBL" id="MEK8045480.1"/>
    </source>
</evidence>
<evidence type="ECO:0000313" key="2">
    <source>
        <dbReference type="Proteomes" id="UP001379945"/>
    </source>
</evidence>
<organism evidence="1 2">
    <name type="scientific">Ideonella margarita</name>
    <dbReference type="NCBI Taxonomy" id="2984191"/>
    <lineage>
        <taxon>Bacteria</taxon>
        <taxon>Pseudomonadati</taxon>
        <taxon>Pseudomonadota</taxon>
        <taxon>Betaproteobacteria</taxon>
        <taxon>Burkholderiales</taxon>
        <taxon>Sphaerotilaceae</taxon>
        <taxon>Ideonella</taxon>
    </lineage>
</organism>